<dbReference type="PANTHER" id="PTHR31904">
    <property type="entry name" value="BYPASS OF STOP CODON PROTEIN 5-RELATED"/>
    <property type="match status" value="1"/>
</dbReference>
<feature type="region of interest" description="Disordered" evidence="1">
    <location>
        <begin position="1"/>
        <end position="22"/>
    </location>
</feature>
<accession>A0AAD7VU44</accession>
<evidence type="ECO:0000313" key="5">
    <source>
        <dbReference type="Proteomes" id="UP001217417"/>
    </source>
</evidence>
<organism evidence="4 5">
    <name type="scientific">Lipomyces tetrasporus</name>
    <dbReference type="NCBI Taxonomy" id="54092"/>
    <lineage>
        <taxon>Eukaryota</taxon>
        <taxon>Fungi</taxon>
        <taxon>Dikarya</taxon>
        <taxon>Ascomycota</taxon>
        <taxon>Saccharomycotina</taxon>
        <taxon>Lipomycetes</taxon>
        <taxon>Lipomycetales</taxon>
        <taxon>Lipomycetaceae</taxon>
        <taxon>Lipomyces</taxon>
    </lineage>
</organism>
<reference evidence="4" key="1">
    <citation type="submission" date="2023-03" db="EMBL/GenBank/DDBJ databases">
        <title>Near-Complete genome sequence of Lipomyces tetrasporous NRRL Y-64009, an oleaginous yeast capable of growing on lignocellulosic hydrolysates.</title>
        <authorList>
            <consortium name="Lawrence Berkeley National Laboratory"/>
            <person name="Jagtap S.S."/>
            <person name="Liu J.-J."/>
            <person name="Walukiewicz H.E."/>
            <person name="Pangilinan J."/>
            <person name="Lipzen A."/>
            <person name="Ahrendt S."/>
            <person name="Koriabine M."/>
            <person name="Cobaugh K."/>
            <person name="Salamov A."/>
            <person name="Yoshinaga Y."/>
            <person name="Ng V."/>
            <person name="Daum C."/>
            <person name="Grigoriev I.V."/>
            <person name="Slininger P.J."/>
            <person name="Dien B.S."/>
            <person name="Jin Y.-S."/>
            <person name="Rao C.V."/>
        </authorList>
    </citation>
    <scope>NUCLEOTIDE SEQUENCE</scope>
    <source>
        <strain evidence="4">NRRL Y-64009</strain>
    </source>
</reference>
<evidence type="ECO:0000259" key="2">
    <source>
        <dbReference type="Pfam" id="PF00339"/>
    </source>
</evidence>
<proteinExistence type="predicted"/>
<dbReference type="AlphaFoldDB" id="A0AAD7VU44"/>
<protein>
    <recommendedName>
        <fullName evidence="6">Arrestin-like N-terminal domain-containing protein</fullName>
    </recommendedName>
</protein>
<dbReference type="Pfam" id="PF00339">
    <property type="entry name" value="Arrestin_N"/>
    <property type="match status" value="1"/>
</dbReference>
<dbReference type="InterPro" id="IPR014752">
    <property type="entry name" value="Arrestin-like_C"/>
</dbReference>
<dbReference type="RefSeq" id="XP_056045593.1">
    <property type="nucleotide sequence ID" value="XM_056189614.1"/>
</dbReference>
<evidence type="ECO:0000313" key="4">
    <source>
        <dbReference type="EMBL" id="KAJ8102143.1"/>
    </source>
</evidence>
<comment type="caution">
    <text evidence="4">The sequence shown here is derived from an EMBL/GenBank/DDBJ whole genome shotgun (WGS) entry which is preliminary data.</text>
</comment>
<dbReference type="Proteomes" id="UP001217417">
    <property type="component" value="Unassembled WGS sequence"/>
</dbReference>
<evidence type="ECO:0000259" key="3">
    <source>
        <dbReference type="Pfam" id="PF04426"/>
    </source>
</evidence>
<dbReference type="Gene3D" id="2.60.40.640">
    <property type="match status" value="1"/>
</dbReference>
<dbReference type="Pfam" id="PF04426">
    <property type="entry name" value="Bul1_C"/>
    <property type="match status" value="1"/>
</dbReference>
<feature type="domain" description="Bul1 C-terminal" evidence="3">
    <location>
        <begin position="363"/>
        <end position="432"/>
    </location>
</feature>
<dbReference type="InterPro" id="IPR039634">
    <property type="entry name" value="Bul1-like"/>
</dbReference>
<evidence type="ECO:0008006" key="6">
    <source>
        <dbReference type="Google" id="ProtNLM"/>
    </source>
</evidence>
<sequence length="537" mass="58848">MPSLSLRPLQPMQTDSSSTISSGSSVAGLSVVSSSSSSAAPRNLLSRLGRSSSPNGMTVVIDNQKPYYTAGDCLSGAVILTPISDTGFTDVLITLEGNAKTWSESSGVGNRINLKDTFLKMSSPVDEHDYPSLRIFRAGMTYTFKFSFVLPEHLLESQCGHLASHRHLPPSLGDPNLPSELDDSSPDMARITYQIVSKVLHIKDNGRRKSVPYSASASIAVVTAYVPDIRNIPHSHYKNQELSLGDGGFTRFYRTTKTLKKGIISRSTTGSLTLEASVLKPFIHLKTESIPLLLALSYTPGAKIKKSEFEIPKVESVSVKLRVYTYFNTVPMTYMPHPESRVLDPRLGLYQESFTIANYNFTSTSSQLEWAKESDSHYSFNATIPLTPPKRRVLVPNFWSCFIGRQYEADVTLKLSGAGGGNIGLKIPVEVTTDKIADQVLNKTVSQGAHDGVLDMTRLQEDSGTEDDDDPVLEAFSTWASGGPLQLSSAQFRPSLNFREPIESRQLEEDTHTLSVCSDGLSNSLPMHPYAGFVYSR</sequence>
<feature type="domain" description="Arrestin-like N-terminal" evidence="2">
    <location>
        <begin position="58"/>
        <end position="160"/>
    </location>
</feature>
<dbReference type="EMBL" id="JARPMG010000003">
    <property type="protein sequence ID" value="KAJ8102143.1"/>
    <property type="molecule type" value="Genomic_DNA"/>
</dbReference>
<dbReference type="GeneID" id="80884780"/>
<name>A0AAD7VU44_9ASCO</name>
<gene>
    <name evidence="4" type="ORF">POJ06DRAFT_274392</name>
</gene>
<dbReference type="InterPro" id="IPR022794">
    <property type="entry name" value="Bul1_C"/>
</dbReference>
<dbReference type="InterPro" id="IPR011021">
    <property type="entry name" value="Arrestin-like_N"/>
</dbReference>
<evidence type="ECO:0000256" key="1">
    <source>
        <dbReference type="SAM" id="MobiDB-lite"/>
    </source>
</evidence>
<keyword evidence="5" id="KW-1185">Reference proteome</keyword>
<dbReference type="PANTHER" id="PTHR31904:SF1">
    <property type="entry name" value="BYPASS OF STOP CODON PROTEIN 5-RELATED"/>
    <property type="match status" value="1"/>
</dbReference>